<keyword evidence="3" id="KW-0472">Membrane</keyword>
<dbReference type="OrthoDB" id="8477685at2"/>
<evidence type="ECO:0000256" key="3">
    <source>
        <dbReference type="SAM" id="Phobius"/>
    </source>
</evidence>
<feature type="region of interest" description="Disordered" evidence="2">
    <location>
        <begin position="557"/>
        <end position="580"/>
    </location>
</feature>
<dbReference type="InterPro" id="IPR012683">
    <property type="entry name" value="CHP02302_TM"/>
</dbReference>
<feature type="region of interest" description="Disordered" evidence="2">
    <location>
        <begin position="1"/>
        <end position="28"/>
    </location>
</feature>
<feature type="compositionally biased region" description="Basic and acidic residues" evidence="2">
    <location>
        <begin position="820"/>
        <end position="841"/>
    </location>
</feature>
<evidence type="ECO:0000256" key="2">
    <source>
        <dbReference type="SAM" id="MobiDB-lite"/>
    </source>
</evidence>
<evidence type="ECO:0000256" key="1">
    <source>
        <dbReference type="SAM" id="Coils"/>
    </source>
</evidence>
<keyword evidence="3" id="KW-0812">Transmembrane</keyword>
<keyword evidence="5" id="KW-1185">Reference proteome</keyword>
<feature type="compositionally biased region" description="Gly residues" evidence="2">
    <location>
        <begin position="706"/>
        <end position="720"/>
    </location>
</feature>
<evidence type="ECO:0000313" key="4">
    <source>
        <dbReference type="EMBL" id="AWN47898.1"/>
    </source>
</evidence>
<keyword evidence="1" id="KW-0175">Coiled coil</keyword>
<dbReference type="RefSeq" id="WP_109960217.1">
    <property type="nucleotide sequence ID" value="NZ_CP029553.1"/>
</dbReference>
<sequence>MTKAEPDTAEPDTARSTPAREGAPQAGDPVRAGLDRLVLRAGRVTLWEQAWPILWRGLAVVLVFLAASWLGLWLDAGPILRMVGVALFGLALVALLLPLVRLRRIARNQALARIDRDAGLSHRPAQALEDTLALGTDDPGARTLWELHRRRAASTVARLKVSGPRPGMARRDPFALRAGAILAAVAGAFVAGPEAGDRLRAAFDWRGPVAAAPAFRVDGWIDPPLYTRTPPLIVTLAEAGQRLRAPVNSTLVVRIAGASDATVTPGAGLKPLPAAAPARPDLREERFTLTGGTAEVAVQTGFSASHRLTIETIPDRPPEIAFSGNPEPNGRGTFTLAYRAKDDYGIASAEGVVEPQTRGRSLVPPPRLTLSLPADAQGTTDTRTLIDLTDNPWAGAKVLLTLVAKDEAGQEGRSAPLAFTLPGRFFTKPLARSLAEERRRLVLDPDGSRARVETSLDALLIAPERFTPQWGVFLGLKEAARRLRAARSDEDLTEVADLLWTMALQLEEGDLSDAEKALRAAQDRLKDALDRGASDQEIAKLTDELRQAMDRFLKEFAQRQQQQNPQNPGQQSQQADRTVTPDDLSKMLDQMQEAMKRGDVAEAQRLLDQLRGILENLQTAQPNSRMSDPTAREMNRQMQDLEAMAREQQGLRDDTFRQGQERRFGNRGQPQQPGQQGQRQPGQRGQQGQRGGEPQQGEGQQPGQRGQQGGQQPGQQGGLGERQQALRQRLEDLQRRMKELGMQGEQGLADAEQAMRDAENALGQGQDGSAVDAQGRALEGMQRGAQGMAQQMQQMGQEGEGQQADGQQGQGNPNQPGRQGARDSDPLGRPTRSRDFSDGRVRVPTAEESGVERARRILEELRRKLGDPSRPAEELDYFERLLRRN</sequence>
<feature type="compositionally biased region" description="Basic and acidic residues" evidence="2">
    <location>
        <begin position="728"/>
        <end position="739"/>
    </location>
</feature>
<name>A0A2U8WQX0_9HYPH</name>
<feature type="compositionally biased region" description="Low complexity" evidence="2">
    <location>
        <begin position="667"/>
        <end position="705"/>
    </location>
</feature>
<feature type="region of interest" description="Disordered" evidence="2">
    <location>
        <begin position="662"/>
        <end position="854"/>
    </location>
</feature>
<protein>
    <submittedName>
        <fullName evidence="4">TIGR02302 family protein</fullName>
    </submittedName>
</protein>
<reference evidence="4 5" key="1">
    <citation type="submission" date="2018-05" db="EMBL/GenBank/DDBJ databases">
        <title>Complete Genome Sequence of Methylobacterium sp. 17Sr1-28.</title>
        <authorList>
            <person name="Srinivasan S."/>
        </authorList>
    </citation>
    <scope>NUCLEOTIDE SEQUENCE [LARGE SCALE GENOMIC DNA]</scope>
    <source>
        <strain evidence="4 5">17Sr1-28</strain>
    </source>
</reference>
<feature type="coiled-coil region" evidence="1">
    <location>
        <begin position="504"/>
        <end position="531"/>
    </location>
</feature>
<gene>
    <name evidence="4" type="ORF">DK419_17505</name>
</gene>
<dbReference type="AlphaFoldDB" id="A0A2U8WQX0"/>
<dbReference type="Proteomes" id="UP000245444">
    <property type="component" value="Chromosome"/>
</dbReference>
<accession>A0A2U8WQX0</accession>
<keyword evidence="3" id="KW-1133">Transmembrane helix</keyword>
<dbReference type="Pfam" id="PF13779">
    <property type="entry name" value="DUF4175"/>
    <property type="match status" value="1"/>
</dbReference>
<organism evidence="4 5">
    <name type="scientific">Methylobacterium terrae</name>
    <dbReference type="NCBI Taxonomy" id="2202827"/>
    <lineage>
        <taxon>Bacteria</taxon>
        <taxon>Pseudomonadati</taxon>
        <taxon>Pseudomonadota</taxon>
        <taxon>Alphaproteobacteria</taxon>
        <taxon>Hyphomicrobiales</taxon>
        <taxon>Methylobacteriaceae</taxon>
        <taxon>Methylobacterium</taxon>
    </lineage>
</organism>
<feature type="transmembrane region" description="Helical" evidence="3">
    <location>
        <begin position="79"/>
        <end position="100"/>
    </location>
</feature>
<dbReference type="KEGG" id="mtea:DK419_17505"/>
<feature type="region of interest" description="Disordered" evidence="2">
    <location>
        <begin position="355"/>
        <end position="374"/>
    </location>
</feature>
<feature type="coiled-coil region" evidence="1">
    <location>
        <begin position="600"/>
        <end position="651"/>
    </location>
</feature>
<dbReference type="EMBL" id="CP029553">
    <property type="protein sequence ID" value="AWN47898.1"/>
    <property type="molecule type" value="Genomic_DNA"/>
</dbReference>
<feature type="compositionally biased region" description="Low complexity" evidence="2">
    <location>
        <begin position="780"/>
        <end position="819"/>
    </location>
</feature>
<proteinExistence type="predicted"/>
<feature type="compositionally biased region" description="Low complexity" evidence="2">
    <location>
        <begin position="558"/>
        <end position="574"/>
    </location>
</feature>
<feature type="transmembrane region" description="Helical" evidence="3">
    <location>
        <begin position="53"/>
        <end position="73"/>
    </location>
</feature>
<dbReference type="NCBIfam" id="TIGR02302">
    <property type="entry name" value="aProt_lowcomp"/>
    <property type="match status" value="1"/>
</dbReference>
<feature type="transmembrane region" description="Helical" evidence="3">
    <location>
        <begin position="174"/>
        <end position="192"/>
    </location>
</feature>
<evidence type="ECO:0000313" key="5">
    <source>
        <dbReference type="Proteomes" id="UP000245444"/>
    </source>
</evidence>